<dbReference type="KEGG" id="bsd:BLASA_2770"/>
<dbReference type="SUPFAM" id="SSF53335">
    <property type="entry name" value="S-adenosyl-L-methionine-dependent methyltransferases"/>
    <property type="match status" value="1"/>
</dbReference>
<evidence type="ECO:0000256" key="1">
    <source>
        <dbReference type="SAM" id="MobiDB-lite"/>
    </source>
</evidence>
<dbReference type="HOGENOM" id="CLU_1683212_0_0_11"/>
<protein>
    <submittedName>
        <fullName evidence="2">Methyltransferase</fullName>
    </submittedName>
</protein>
<keyword evidence="2" id="KW-0489">Methyltransferase</keyword>
<dbReference type="eggNOG" id="COG2227">
    <property type="taxonomic scope" value="Bacteria"/>
</dbReference>
<reference evidence="2 3" key="1">
    <citation type="journal article" date="2012" name="J. Bacteriol.">
        <title>Genome Sequence of Blastococcus saxobsidens DD2, a Stone-Inhabiting Bacterium.</title>
        <authorList>
            <person name="Chouaia B."/>
            <person name="Crotti E."/>
            <person name="Brusetti L."/>
            <person name="Daffonchio D."/>
            <person name="Essoussi I."/>
            <person name="Nouioui I."/>
            <person name="Sbissi I."/>
            <person name="Ghodhbane-Gtari F."/>
            <person name="Gtari M."/>
            <person name="Vacherie B."/>
            <person name="Barbe V."/>
            <person name="Medigue C."/>
            <person name="Gury J."/>
            <person name="Pujic P."/>
            <person name="Normand P."/>
        </authorList>
    </citation>
    <scope>NUCLEOTIDE SEQUENCE [LARGE SCALE GENOMIC DNA]</scope>
    <source>
        <strain evidence="2 3">DD2</strain>
    </source>
</reference>
<keyword evidence="2" id="KW-0808">Transferase</keyword>
<evidence type="ECO:0000313" key="2">
    <source>
        <dbReference type="EMBL" id="CCG03642.1"/>
    </source>
</evidence>
<dbReference type="Proteomes" id="UP000007517">
    <property type="component" value="Chromosome"/>
</dbReference>
<reference evidence="3" key="2">
    <citation type="submission" date="2012-02" db="EMBL/GenBank/DDBJ databases">
        <title>Complete genome sequence of Blastococcus saxobsidens strain DD2.</title>
        <authorList>
            <person name="Genoscope."/>
        </authorList>
    </citation>
    <scope>NUCLEOTIDE SEQUENCE [LARGE SCALE GENOMIC DNA]</scope>
    <source>
        <strain evidence="3">DD2</strain>
    </source>
</reference>
<dbReference type="GO" id="GO:0032259">
    <property type="term" value="P:methylation"/>
    <property type="evidence" value="ECO:0007669"/>
    <property type="project" value="UniProtKB-KW"/>
</dbReference>
<name>H6RKM6_BLASD</name>
<sequence length="156" mass="17380">MLPRQPTQDLVAVRVEHPHPRRFLQDRACGRGDEVRFIEGDVTHLRRDEVGETDFFLDVGCFHGLTDAQRAAMGERLTAVATREATLLVLAFRPGRRPLLPRGASRTDVGSTFPGWAVTDEEPADVTGMPGPLKRTAPRWYRLRRTSPTRPATAGP</sequence>
<dbReference type="Gene3D" id="3.40.50.150">
    <property type="entry name" value="Vaccinia Virus protein VP39"/>
    <property type="match status" value="1"/>
</dbReference>
<dbReference type="EMBL" id="FO117623">
    <property type="protein sequence ID" value="CCG03642.1"/>
    <property type="molecule type" value="Genomic_DNA"/>
</dbReference>
<accession>H6RKM6</accession>
<dbReference type="GO" id="GO:0008168">
    <property type="term" value="F:methyltransferase activity"/>
    <property type="evidence" value="ECO:0007669"/>
    <property type="project" value="UniProtKB-KW"/>
</dbReference>
<dbReference type="AlphaFoldDB" id="H6RKM6"/>
<organism evidence="2 3">
    <name type="scientific">Blastococcus saxobsidens (strain DD2)</name>
    <dbReference type="NCBI Taxonomy" id="1146883"/>
    <lineage>
        <taxon>Bacteria</taxon>
        <taxon>Bacillati</taxon>
        <taxon>Actinomycetota</taxon>
        <taxon>Actinomycetes</taxon>
        <taxon>Geodermatophilales</taxon>
        <taxon>Geodermatophilaceae</taxon>
        <taxon>Blastococcus</taxon>
    </lineage>
</organism>
<proteinExistence type="predicted"/>
<gene>
    <name evidence="2" type="ordered locus">BLASA_2770</name>
</gene>
<feature type="region of interest" description="Disordered" evidence="1">
    <location>
        <begin position="111"/>
        <end position="156"/>
    </location>
</feature>
<dbReference type="InterPro" id="IPR029063">
    <property type="entry name" value="SAM-dependent_MTases_sf"/>
</dbReference>
<evidence type="ECO:0000313" key="3">
    <source>
        <dbReference type="Proteomes" id="UP000007517"/>
    </source>
</evidence>
<dbReference type="STRING" id="1146883.BLASA_2770"/>
<keyword evidence="3" id="KW-1185">Reference proteome</keyword>
<dbReference type="OrthoDB" id="9786503at2"/>